<reference evidence="1 2" key="1">
    <citation type="submission" date="2024-09" db="EMBL/GenBank/DDBJ databases">
        <authorList>
            <person name="Sun Q."/>
            <person name="Mori K."/>
        </authorList>
    </citation>
    <scope>NUCLEOTIDE SEQUENCE [LARGE SCALE GENOMIC DNA]</scope>
    <source>
        <strain evidence="1 2">JCM 11201</strain>
    </source>
</reference>
<comment type="caution">
    <text evidence="1">The sequence shown here is derived from an EMBL/GenBank/DDBJ whole genome shotgun (WGS) entry which is preliminary data.</text>
</comment>
<evidence type="ECO:0000313" key="1">
    <source>
        <dbReference type="EMBL" id="MFB9762484.1"/>
    </source>
</evidence>
<gene>
    <name evidence="1" type="ORF">ACFFMS_30105</name>
</gene>
<accession>A0ABV5WPA8</accession>
<sequence>MTNSNCMIYDQTTGEIVGAFDSNKQYIRSKDSDEAYKRYLAKQQERLQDKRHFSFADMNGIQEVIASISTVHCGYLLLLQCYMEFETGELALSRQEMWKALNVTESTFKRFWGEMRKYGIITESNSKYYVNPNYHFRGKTKQENVIKVFATPLKQIAKELTASELGFLYKLLPFVHYETNMICADPFSAPEQIQFLNKTQISRLVEMEEKKASRTIDKLRRAGVLAETTRQDDKRDKIYTLNPYIFFRKSGKPDDTLRGLFASTPYGK</sequence>
<name>A0ABV5WPA8_9BACI</name>
<dbReference type="RefSeq" id="WP_379952388.1">
    <property type="nucleotide sequence ID" value="NZ_JBHMAF010000197.1"/>
</dbReference>
<keyword evidence="2" id="KW-1185">Reference proteome</keyword>
<proteinExistence type="predicted"/>
<organism evidence="1 2">
    <name type="scientific">Ectobacillus funiculus</name>
    <dbReference type="NCBI Taxonomy" id="137993"/>
    <lineage>
        <taxon>Bacteria</taxon>
        <taxon>Bacillati</taxon>
        <taxon>Bacillota</taxon>
        <taxon>Bacilli</taxon>
        <taxon>Bacillales</taxon>
        <taxon>Bacillaceae</taxon>
        <taxon>Ectobacillus</taxon>
    </lineage>
</organism>
<evidence type="ECO:0000313" key="2">
    <source>
        <dbReference type="Proteomes" id="UP001589609"/>
    </source>
</evidence>
<protein>
    <recommendedName>
        <fullName evidence="3">Replication protein</fullName>
    </recommendedName>
</protein>
<dbReference type="Proteomes" id="UP001589609">
    <property type="component" value="Unassembled WGS sequence"/>
</dbReference>
<dbReference type="EMBL" id="JBHMAF010000197">
    <property type="protein sequence ID" value="MFB9762484.1"/>
    <property type="molecule type" value="Genomic_DNA"/>
</dbReference>
<evidence type="ECO:0008006" key="3">
    <source>
        <dbReference type="Google" id="ProtNLM"/>
    </source>
</evidence>